<evidence type="ECO:0000256" key="2">
    <source>
        <dbReference type="ARBA" id="ARBA00022643"/>
    </source>
</evidence>
<protein>
    <submittedName>
        <fullName evidence="6">TIGR03560 family F420-dependent LLM class oxidoreductase</fullName>
    </submittedName>
</protein>
<evidence type="ECO:0000256" key="1">
    <source>
        <dbReference type="ARBA" id="ARBA00022630"/>
    </source>
</evidence>
<evidence type="ECO:0000256" key="4">
    <source>
        <dbReference type="ARBA" id="ARBA00023033"/>
    </source>
</evidence>
<keyword evidence="4" id="KW-0503">Monooxygenase</keyword>
<dbReference type="PANTHER" id="PTHR42847">
    <property type="entry name" value="ALKANESULFONATE MONOOXYGENASE"/>
    <property type="match status" value="1"/>
</dbReference>
<dbReference type="Proteomes" id="UP001327225">
    <property type="component" value="Chromosome"/>
</dbReference>
<gene>
    <name evidence="6" type="ORF">SHK19_13490</name>
</gene>
<keyword evidence="7" id="KW-1185">Reference proteome</keyword>
<keyword evidence="1" id="KW-0285">Flavoprotein</keyword>
<organism evidence="6 7">
    <name type="scientific">Nocardioides bizhenqiangii</name>
    <dbReference type="NCBI Taxonomy" id="3095076"/>
    <lineage>
        <taxon>Bacteria</taxon>
        <taxon>Bacillati</taxon>
        <taxon>Actinomycetota</taxon>
        <taxon>Actinomycetes</taxon>
        <taxon>Propionibacteriales</taxon>
        <taxon>Nocardioidaceae</taxon>
        <taxon>Nocardioides</taxon>
    </lineage>
</organism>
<dbReference type="InterPro" id="IPR050172">
    <property type="entry name" value="SsuD_RutA_monooxygenase"/>
</dbReference>
<dbReference type="InterPro" id="IPR011251">
    <property type="entry name" value="Luciferase-like_dom"/>
</dbReference>
<dbReference type="SUPFAM" id="SSF51679">
    <property type="entry name" value="Bacterial luciferase-like"/>
    <property type="match status" value="1"/>
</dbReference>
<evidence type="ECO:0000313" key="6">
    <source>
        <dbReference type="EMBL" id="WQQ24978.1"/>
    </source>
</evidence>
<dbReference type="InterPro" id="IPR036661">
    <property type="entry name" value="Luciferase-like_sf"/>
</dbReference>
<evidence type="ECO:0000313" key="7">
    <source>
        <dbReference type="Proteomes" id="UP001327225"/>
    </source>
</evidence>
<dbReference type="Pfam" id="PF00296">
    <property type="entry name" value="Bac_luciferase"/>
    <property type="match status" value="1"/>
</dbReference>
<dbReference type="RefSeq" id="WP_322455477.1">
    <property type="nucleotide sequence ID" value="NZ_CP141059.1"/>
</dbReference>
<keyword evidence="2" id="KW-0288">FMN</keyword>
<dbReference type="PANTHER" id="PTHR42847:SF4">
    <property type="entry name" value="ALKANESULFONATE MONOOXYGENASE-RELATED"/>
    <property type="match status" value="1"/>
</dbReference>
<keyword evidence="3" id="KW-0560">Oxidoreductase</keyword>
<accession>A0ABZ0ZL99</accession>
<evidence type="ECO:0000256" key="3">
    <source>
        <dbReference type="ARBA" id="ARBA00023002"/>
    </source>
</evidence>
<dbReference type="InterPro" id="IPR019952">
    <property type="entry name" value="F420_OxRdatse_Rv1855c_pred"/>
</dbReference>
<dbReference type="Gene3D" id="3.20.20.30">
    <property type="entry name" value="Luciferase-like domain"/>
    <property type="match status" value="1"/>
</dbReference>
<proteinExistence type="predicted"/>
<dbReference type="EMBL" id="CP141059">
    <property type="protein sequence ID" value="WQQ24978.1"/>
    <property type="molecule type" value="Genomic_DNA"/>
</dbReference>
<feature type="domain" description="Luciferase-like" evidence="5">
    <location>
        <begin position="9"/>
        <end position="225"/>
    </location>
</feature>
<evidence type="ECO:0000259" key="5">
    <source>
        <dbReference type="Pfam" id="PF00296"/>
    </source>
</evidence>
<sequence>MLISVCLDTGRPWGDLLTLAGHAEQTGFERIYVPDHFMPYDPSVAVPGNVHECWTVLSALAVSTTRIGLGTLVLGNTYRHPAVVANMAATLDQISAGRALLGLGAGWQPNEHKAYGIDLPDPGHRLDRFEEAVQVVSLLLRSEVSDFAGAHYRLSQARCQPPPVQTPLPLLVGGAGERRTIPLAVRHADAWHTWAAPPEFQRKSEILDEACRVAGRAPSEVRRLTGQVVRVLARGNPVHDDSDIVGTAQFVAHRLGDYRDAKVDEFIVRDRAATPLRDALGSMTLMAAEVVPALG</sequence>
<name>A0ABZ0ZL99_9ACTN</name>
<reference evidence="7" key="1">
    <citation type="submission" date="2023-12" db="EMBL/GenBank/DDBJ databases">
        <title>Novel species in genus Nocardioides.</title>
        <authorList>
            <person name="Zhou H."/>
        </authorList>
    </citation>
    <scope>NUCLEOTIDE SEQUENCE [LARGE SCALE GENOMIC DNA]</scope>
    <source>
        <strain evidence="7">HM61</strain>
    </source>
</reference>
<dbReference type="NCBIfam" id="TIGR03560">
    <property type="entry name" value="F420_Rv1855c"/>
    <property type="match status" value="1"/>
</dbReference>